<reference evidence="1" key="1">
    <citation type="submission" date="2020-05" db="EMBL/GenBank/DDBJ databases">
        <title>Large-scale comparative analyses of tick genomes elucidate their genetic diversity and vector capacities.</title>
        <authorList>
            <person name="Jia N."/>
            <person name="Wang J."/>
            <person name="Shi W."/>
            <person name="Du L."/>
            <person name="Sun Y."/>
            <person name="Zhan W."/>
            <person name="Jiang J."/>
            <person name="Wang Q."/>
            <person name="Zhang B."/>
            <person name="Ji P."/>
            <person name="Sakyi L.B."/>
            <person name="Cui X."/>
            <person name="Yuan T."/>
            <person name="Jiang B."/>
            <person name="Yang W."/>
            <person name="Lam T.T.-Y."/>
            <person name="Chang Q."/>
            <person name="Ding S."/>
            <person name="Wang X."/>
            <person name="Zhu J."/>
            <person name="Ruan X."/>
            <person name="Zhao L."/>
            <person name="Wei J."/>
            <person name="Que T."/>
            <person name="Du C."/>
            <person name="Cheng J."/>
            <person name="Dai P."/>
            <person name="Han X."/>
            <person name="Huang E."/>
            <person name="Gao Y."/>
            <person name="Liu J."/>
            <person name="Shao H."/>
            <person name="Ye R."/>
            <person name="Li L."/>
            <person name="Wei W."/>
            <person name="Wang X."/>
            <person name="Wang C."/>
            <person name="Yang T."/>
            <person name="Huo Q."/>
            <person name="Li W."/>
            <person name="Guo W."/>
            <person name="Chen H."/>
            <person name="Zhou L."/>
            <person name="Ni X."/>
            <person name="Tian J."/>
            <person name="Zhou Y."/>
            <person name="Sheng Y."/>
            <person name="Liu T."/>
            <person name="Pan Y."/>
            <person name="Xia L."/>
            <person name="Li J."/>
            <person name="Zhao F."/>
            <person name="Cao W."/>
        </authorList>
    </citation>
    <scope>NUCLEOTIDE SEQUENCE</scope>
    <source>
        <strain evidence="1">Hyas-2018</strain>
    </source>
</reference>
<proteinExistence type="predicted"/>
<evidence type="ECO:0000313" key="2">
    <source>
        <dbReference type="Proteomes" id="UP000821845"/>
    </source>
</evidence>
<name>A0ACB7TEK1_HYAAI</name>
<gene>
    <name evidence="1" type="ORF">HPB50_004458</name>
</gene>
<comment type="caution">
    <text evidence="1">The sequence shown here is derived from an EMBL/GenBank/DDBJ whole genome shotgun (WGS) entry which is preliminary data.</text>
</comment>
<organism evidence="1 2">
    <name type="scientific">Hyalomma asiaticum</name>
    <name type="common">Tick</name>
    <dbReference type="NCBI Taxonomy" id="266040"/>
    <lineage>
        <taxon>Eukaryota</taxon>
        <taxon>Metazoa</taxon>
        <taxon>Ecdysozoa</taxon>
        <taxon>Arthropoda</taxon>
        <taxon>Chelicerata</taxon>
        <taxon>Arachnida</taxon>
        <taxon>Acari</taxon>
        <taxon>Parasitiformes</taxon>
        <taxon>Ixodida</taxon>
        <taxon>Ixodoidea</taxon>
        <taxon>Ixodidae</taxon>
        <taxon>Hyalomminae</taxon>
        <taxon>Hyalomma</taxon>
    </lineage>
</organism>
<dbReference type="Proteomes" id="UP000821845">
    <property type="component" value="Chromosome 1"/>
</dbReference>
<evidence type="ECO:0000313" key="1">
    <source>
        <dbReference type="EMBL" id="KAH6944681.1"/>
    </source>
</evidence>
<sequence>MCSGDAKSSRGSSSDGKRLRARLLSGRIALISMHGPLTKPGSEWHELAFRTATANVIVRSLCGLPINTSWQEQLAPSHDSARDNRWPRSGRRVNDTGPCVFRELTNAALRRGPPATIDHVTSRLRRVYRRRAPPHMYALLAELESPRRKEDGMLTAAADFESYSSDAVSTRMR</sequence>
<dbReference type="EMBL" id="CM023481">
    <property type="protein sequence ID" value="KAH6944681.1"/>
    <property type="molecule type" value="Genomic_DNA"/>
</dbReference>
<protein>
    <submittedName>
        <fullName evidence="1">Uncharacterized protein</fullName>
    </submittedName>
</protein>
<accession>A0ACB7TEK1</accession>
<keyword evidence="2" id="KW-1185">Reference proteome</keyword>